<evidence type="ECO:0000313" key="2">
    <source>
        <dbReference type="EMBL" id="KAK2943520.1"/>
    </source>
</evidence>
<comment type="caution">
    <text evidence="2">The sequence shown here is derived from an EMBL/GenBank/DDBJ whole genome shotgun (WGS) entry which is preliminary data.</text>
</comment>
<evidence type="ECO:0000256" key="1">
    <source>
        <dbReference type="SAM" id="MobiDB-lite"/>
    </source>
</evidence>
<name>A0ABQ9WVJ7_9EUKA</name>
<feature type="region of interest" description="Disordered" evidence="1">
    <location>
        <begin position="38"/>
        <end position="67"/>
    </location>
</feature>
<sequence>MSHHPLQQPTLDQFSAHTTRLARRCNLSTPIDDSLLQIESTNDDPKDDEIAQTPQRSHARAAKSREEQFAMFDKSAKRDEVRFLDQRSTFTVEADGMWCRICHRYRHFLHTTGQYVTEPSTPGHVNSVSNHVKTNIHAQATTIWIQDNP</sequence>
<proteinExistence type="predicted"/>
<protein>
    <submittedName>
        <fullName evidence="2">Uncharacterized protein</fullName>
    </submittedName>
</protein>
<dbReference type="Proteomes" id="UP001281761">
    <property type="component" value="Unassembled WGS sequence"/>
</dbReference>
<dbReference type="EMBL" id="JARBJD010000342">
    <property type="protein sequence ID" value="KAK2943520.1"/>
    <property type="molecule type" value="Genomic_DNA"/>
</dbReference>
<reference evidence="2 3" key="1">
    <citation type="journal article" date="2022" name="bioRxiv">
        <title>Genomics of Preaxostyla Flagellates Illuminates Evolutionary Transitions and the Path Towards Mitochondrial Loss.</title>
        <authorList>
            <person name="Novak L.V.F."/>
            <person name="Treitli S.C."/>
            <person name="Pyrih J."/>
            <person name="Halakuc P."/>
            <person name="Pipaliya S.V."/>
            <person name="Vacek V."/>
            <person name="Brzon O."/>
            <person name="Soukal P."/>
            <person name="Eme L."/>
            <person name="Dacks J.B."/>
            <person name="Karnkowska A."/>
            <person name="Elias M."/>
            <person name="Hampl V."/>
        </authorList>
    </citation>
    <scope>NUCLEOTIDE SEQUENCE [LARGE SCALE GENOMIC DNA]</scope>
    <source>
        <strain evidence="2">NAU3</strain>
        <tissue evidence="2">Gut</tissue>
    </source>
</reference>
<evidence type="ECO:0000313" key="3">
    <source>
        <dbReference type="Proteomes" id="UP001281761"/>
    </source>
</evidence>
<keyword evidence="3" id="KW-1185">Reference proteome</keyword>
<accession>A0ABQ9WVJ7</accession>
<gene>
    <name evidence="2" type="ORF">BLNAU_21558</name>
</gene>
<organism evidence="2 3">
    <name type="scientific">Blattamonas nauphoetae</name>
    <dbReference type="NCBI Taxonomy" id="2049346"/>
    <lineage>
        <taxon>Eukaryota</taxon>
        <taxon>Metamonada</taxon>
        <taxon>Preaxostyla</taxon>
        <taxon>Oxymonadida</taxon>
        <taxon>Blattamonas</taxon>
    </lineage>
</organism>